<dbReference type="InterPro" id="IPR040758">
    <property type="entry name" value="PrmC_N"/>
</dbReference>
<dbReference type="InterPro" id="IPR004556">
    <property type="entry name" value="HemK-like"/>
</dbReference>
<dbReference type="EMBL" id="BAABEZ010000022">
    <property type="protein sequence ID" value="GAA4455335.1"/>
    <property type="molecule type" value="Genomic_DNA"/>
</dbReference>
<dbReference type="NCBIfam" id="TIGR00536">
    <property type="entry name" value="hemK_fam"/>
    <property type="match status" value="1"/>
</dbReference>
<evidence type="ECO:0000259" key="7">
    <source>
        <dbReference type="Pfam" id="PF17827"/>
    </source>
</evidence>
<dbReference type="Pfam" id="PF05175">
    <property type="entry name" value="MTS"/>
    <property type="match status" value="1"/>
</dbReference>
<sequence length="286" mass="32225">MMNWSQAFYQTKEQLSPLYDPAEAAAVAHMLLEQISGMSKMERLMQKDGLLDASQEFRLETAVQQLRKATPIQYILGEAWFLERRFVVNPSVLIPRPETEELVLWIVQDFGDKAPAILDIGTGSGCIPISLKKEIPAATVEACDISPGALKTARENAAYLDADVTFKKIDILSPEAASLMGMYDVIVSNPPYIPEREAAGMHANVTGHEPHIALFVKDDDPLLFYRNIAQKAMTRLKDGGCLYFEIHCDFMPQTRDLLQSLGYTHITPRRDMHDNWRMIRAGLQTR</sequence>
<dbReference type="InterPro" id="IPR029063">
    <property type="entry name" value="SAM-dependent_MTases_sf"/>
</dbReference>
<organism evidence="8 9">
    <name type="scientific">Rurimicrobium arvi</name>
    <dbReference type="NCBI Taxonomy" id="2049916"/>
    <lineage>
        <taxon>Bacteria</taxon>
        <taxon>Pseudomonadati</taxon>
        <taxon>Bacteroidota</taxon>
        <taxon>Chitinophagia</taxon>
        <taxon>Chitinophagales</taxon>
        <taxon>Chitinophagaceae</taxon>
        <taxon>Rurimicrobium</taxon>
    </lineage>
</organism>
<evidence type="ECO:0000313" key="8">
    <source>
        <dbReference type="EMBL" id="GAA4455335.1"/>
    </source>
</evidence>
<dbReference type="SUPFAM" id="SSF53335">
    <property type="entry name" value="S-adenosyl-L-methionine-dependent methyltransferases"/>
    <property type="match status" value="1"/>
</dbReference>
<dbReference type="InterPro" id="IPR050320">
    <property type="entry name" value="N5-glutamine_MTase"/>
</dbReference>
<proteinExistence type="predicted"/>
<keyword evidence="4" id="KW-0949">S-adenosyl-L-methionine</keyword>
<dbReference type="InterPro" id="IPR002052">
    <property type="entry name" value="DNA_methylase_N6_adenine_CS"/>
</dbReference>
<feature type="domain" description="Methyltransferase small" evidence="6">
    <location>
        <begin position="114"/>
        <end position="196"/>
    </location>
</feature>
<dbReference type="PANTHER" id="PTHR18895:SF74">
    <property type="entry name" value="MTRF1L RELEASE FACTOR GLUTAMINE METHYLTRANSFERASE"/>
    <property type="match status" value="1"/>
</dbReference>
<dbReference type="PANTHER" id="PTHR18895">
    <property type="entry name" value="HEMK METHYLTRANSFERASE"/>
    <property type="match status" value="1"/>
</dbReference>
<comment type="caution">
    <text evidence="8">The sequence shown here is derived from an EMBL/GenBank/DDBJ whole genome shotgun (WGS) entry which is preliminary data.</text>
</comment>
<feature type="domain" description="Release factor glutamine methyltransferase N-terminal" evidence="7">
    <location>
        <begin position="11"/>
        <end position="77"/>
    </location>
</feature>
<dbReference type="CDD" id="cd02440">
    <property type="entry name" value="AdoMet_MTases"/>
    <property type="match status" value="1"/>
</dbReference>
<protein>
    <recommendedName>
        <fullName evidence="1">peptide chain release factor N(5)-glutamine methyltransferase</fullName>
        <ecNumber evidence="1">2.1.1.297</ecNumber>
    </recommendedName>
</protein>
<reference evidence="9" key="1">
    <citation type="journal article" date="2019" name="Int. J. Syst. Evol. Microbiol.">
        <title>The Global Catalogue of Microorganisms (GCM) 10K type strain sequencing project: providing services to taxonomists for standard genome sequencing and annotation.</title>
        <authorList>
            <consortium name="The Broad Institute Genomics Platform"/>
            <consortium name="The Broad Institute Genome Sequencing Center for Infectious Disease"/>
            <person name="Wu L."/>
            <person name="Ma J."/>
        </authorList>
    </citation>
    <scope>NUCLEOTIDE SEQUENCE [LARGE SCALE GENOMIC DNA]</scope>
    <source>
        <strain evidence="9">JCM 31921</strain>
    </source>
</reference>
<evidence type="ECO:0000259" key="6">
    <source>
        <dbReference type="Pfam" id="PF05175"/>
    </source>
</evidence>
<evidence type="ECO:0000256" key="5">
    <source>
        <dbReference type="ARBA" id="ARBA00048391"/>
    </source>
</evidence>
<dbReference type="PROSITE" id="PS00092">
    <property type="entry name" value="N6_MTASE"/>
    <property type="match status" value="1"/>
</dbReference>
<accession>A0ABP8MTW6</accession>
<dbReference type="GO" id="GO:0032259">
    <property type="term" value="P:methylation"/>
    <property type="evidence" value="ECO:0007669"/>
    <property type="project" value="UniProtKB-KW"/>
</dbReference>
<dbReference type="InterPro" id="IPR007848">
    <property type="entry name" value="Small_mtfrase_dom"/>
</dbReference>
<keyword evidence="2 8" id="KW-0489">Methyltransferase</keyword>
<evidence type="ECO:0000256" key="1">
    <source>
        <dbReference type="ARBA" id="ARBA00012771"/>
    </source>
</evidence>
<evidence type="ECO:0000313" key="9">
    <source>
        <dbReference type="Proteomes" id="UP001501410"/>
    </source>
</evidence>
<dbReference type="GO" id="GO:0008168">
    <property type="term" value="F:methyltransferase activity"/>
    <property type="evidence" value="ECO:0007669"/>
    <property type="project" value="UniProtKB-KW"/>
</dbReference>
<evidence type="ECO:0000256" key="3">
    <source>
        <dbReference type="ARBA" id="ARBA00022679"/>
    </source>
</evidence>
<dbReference type="NCBIfam" id="TIGR03534">
    <property type="entry name" value="RF_mod_PrmC"/>
    <property type="match status" value="1"/>
</dbReference>
<dbReference type="Gene3D" id="3.40.50.150">
    <property type="entry name" value="Vaccinia Virus protein VP39"/>
    <property type="match status" value="1"/>
</dbReference>
<dbReference type="Gene3D" id="1.10.8.10">
    <property type="entry name" value="DNA helicase RuvA subunit, C-terminal domain"/>
    <property type="match status" value="1"/>
</dbReference>
<keyword evidence="3" id="KW-0808">Transferase</keyword>
<dbReference type="Pfam" id="PF17827">
    <property type="entry name" value="PrmC_N"/>
    <property type="match status" value="1"/>
</dbReference>
<comment type="catalytic activity">
    <reaction evidence="5">
        <text>L-glutaminyl-[peptide chain release factor] + S-adenosyl-L-methionine = N(5)-methyl-L-glutaminyl-[peptide chain release factor] + S-adenosyl-L-homocysteine + H(+)</text>
        <dbReference type="Rhea" id="RHEA:42896"/>
        <dbReference type="Rhea" id="RHEA-COMP:10271"/>
        <dbReference type="Rhea" id="RHEA-COMP:10272"/>
        <dbReference type="ChEBI" id="CHEBI:15378"/>
        <dbReference type="ChEBI" id="CHEBI:30011"/>
        <dbReference type="ChEBI" id="CHEBI:57856"/>
        <dbReference type="ChEBI" id="CHEBI:59789"/>
        <dbReference type="ChEBI" id="CHEBI:61891"/>
        <dbReference type="EC" id="2.1.1.297"/>
    </reaction>
</comment>
<evidence type="ECO:0000256" key="4">
    <source>
        <dbReference type="ARBA" id="ARBA00022691"/>
    </source>
</evidence>
<dbReference type="Proteomes" id="UP001501410">
    <property type="component" value="Unassembled WGS sequence"/>
</dbReference>
<dbReference type="EC" id="2.1.1.297" evidence="1"/>
<gene>
    <name evidence="8" type="primary">prmC</name>
    <name evidence="8" type="ORF">GCM10023092_18770</name>
</gene>
<keyword evidence="9" id="KW-1185">Reference proteome</keyword>
<dbReference type="RefSeq" id="WP_344825896.1">
    <property type="nucleotide sequence ID" value="NZ_BAABEZ010000022.1"/>
</dbReference>
<dbReference type="InterPro" id="IPR019874">
    <property type="entry name" value="RF_methyltr_PrmC"/>
</dbReference>
<name>A0ABP8MTW6_9BACT</name>
<evidence type="ECO:0000256" key="2">
    <source>
        <dbReference type="ARBA" id="ARBA00022603"/>
    </source>
</evidence>